<evidence type="ECO:0000256" key="1">
    <source>
        <dbReference type="ARBA" id="ARBA00023015"/>
    </source>
</evidence>
<keyword evidence="1" id="KW-0805">Transcription regulation</keyword>
<keyword evidence="6" id="KW-1185">Reference proteome</keyword>
<dbReference type="InterPro" id="IPR028082">
    <property type="entry name" value="Peripla_BP_I"/>
</dbReference>
<keyword evidence="3" id="KW-0804">Transcription</keyword>
<evidence type="ECO:0000256" key="2">
    <source>
        <dbReference type="ARBA" id="ARBA00023125"/>
    </source>
</evidence>
<evidence type="ECO:0000313" key="5">
    <source>
        <dbReference type="EMBL" id="GAA4775299.1"/>
    </source>
</evidence>
<dbReference type="SUPFAM" id="SSF53822">
    <property type="entry name" value="Periplasmic binding protein-like I"/>
    <property type="match status" value="1"/>
</dbReference>
<dbReference type="GO" id="GO:0003677">
    <property type="term" value="F:DNA binding"/>
    <property type="evidence" value="ECO:0007669"/>
    <property type="project" value="UniProtKB-KW"/>
</dbReference>
<dbReference type="InterPro" id="IPR010982">
    <property type="entry name" value="Lambda_DNA-bd_dom_sf"/>
</dbReference>
<evidence type="ECO:0000256" key="3">
    <source>
        <dbReference type="ARBA" id="ARBA00023163"/>
    </source>
</evidence>
<dbReference type="EMBL" id="BAABKO010000003">
    <property type="protein sequence ID" value="GAA4775299.1"/>
    <property type="molecule type" value="Genomic_DNA"/>
</dbReference>
<proteinExistence type="predicted"/>
<dbReference type="Gene3D" id="3.40.50.2300">
    <property type="match status" value="2"/>
</dbReference>
<dbReference type="Pfam" id="PF00356">
    <property type="entry name" value="LacI"/>
    <property type="match status" value="1"/>
</dbReference>
<reference evidence="6" key="1">
    <citation type="journal article" date="2019" name="Int. J. Syst. Evol. Microbiol.">
        <title>The Global Catalogue of Microorganisms (GCM) 10K type strain sequencing project: providing services to taxonomists for standard genome sequencing and annotation.</title>
        <authorList>
            <consortium name="The Broad Institute Genomics Platform"/>
            <consortium name="The Broad Institute Genome Sequencing Center for Infectious Disease"/>
            <person name="Wu L."/>
            <person name="Ma J."/>
        </authorList>
    </citation>
    <scope>NUCLEOTIDE SEQUENCE [LARGE SCALE GENOMIC DNA]</scope>
    <source>
        <strain evidence="6">JCM 18537</strain>
    </source>
</reference>
<dbReference type="SUPFAM" id="SSF47413">
    <property type="entry name" value="lambda repressor-like DNA-binding domains"/>
    <property type="match status" value="1"/>
</dbReference>
<dbReference type="PROSITE" id="PS50932">
    <property type="entry name" value="HTH_LACI_2"/>
    <property type="match status" value="1"/>
</dbReference>
<keyword evidence="2 5" id="KW-0238">DNA-binding</keyword>
<dbReference type="CDD" id="cd01392">
    <property type="entry name" value="HTH_LacI"/>
    <property type="match status" value="1"/>
</dbReference>
<dbReference type="InterPro" id="IPR000843">
    <property type="entry name" value="HTH_LacI"/>
</dbReference>
<dbReference type="Proteomes" id="UP001501645">
    <property type="component" value="Unassembled WGS sequence"/>
</dbReference>
<sequence length="337" mass="35294">MVTASDVAKLAGVSQSTVSYVMSGTRTISPATRARVEAAMKQLSYHPNAGARALAGRRTNVIGLVARLPGNTDVAALLPFIETITGSSRERDCDVVLVTEDEGPAGLERLAGRAIVDAIVLMDIRRDDDRLETARGLGVPVVLIGVPDDPHGLDCVDFDVRMAATLAVEELVSTGSERIVLVGETPSVRSEGFGFIAEFAAGVSAAAGAAGADLTTYEPDADGWPGFAGFARVVDDIRAQRVGVIARTPQAIDRTMQTLASHGVVVGHDVSLVGLCTDATAESFRIPVTNVSPEPRDVSRQAMRILFDRVDGGAGEASVHLVSPRLTRRATTGGSRP</sequence>
<evidence type="ECO:0000313" key="6">
    <source>
        <dbReference type="Proteomes" id="UP001501645"/>
    </source>
</evidence>
<organism evidence="5 6">
    <name type="scientific">Microbacterium gilvum</name>
    <dbReference type="NCBI Taxonomy" id="1336204"/>
    <lineage>
        <taxon>Bacteria</taxon>
        <taxon>Bacillati</taxon>
        <taxon>Actinomycetota</taxon>
        <taxon>Actinomycetes</taxon>
        <taxon>Micrococcales</taxon>
        <taxon>Microbacteriaceae</taxon>
        <taxon>Microbacterium</taxon>
    </lineage>
</organism>
<accession>A0ABP9A972</accession>
<name>A0ABP9A972_9MICO</name>
<dbReference type="RefSeq" id="WP_345438633.1">
    <property type="nucleotide sequence ID" value="NZ_BAABKO010000003.1"/>
</dbReference>
<dbReference type="InterPro" id="IPR046335">
    <property type="entry name" value="LacI/GalR-like_sensor"/>
</dbReference>
<gene>
    <name evidence="5" type="ORF">GCM10023351_19740</name>
</gene>
<dbReference type="Gene3D" id="1.10.260.40">
    <property type="entry name" value="lambda repressor-like DNA-binding domains"/>
    <property type="match status" value="1"/>
</dbReference>
<dbReference type="Pfam" id="PF13377">
    <property type="entry name" value="Peripla_BP_3"/>
    <property type="match status" value="1"/>
</dbReference>
<dbReference type="PANTHER" id="PTHR30146">
    <property type="entry name" value="LACI-RELATED TRANSCRIPTIONAL REPRESSOR"/>
    <property type="match status" value="1"/>
</dbReference>
<dbReference type="PANTHER" id="PTHR30146:SF153">
    <property type="entry name" value="LACTOSE OPERON REPRESSOR"/>
    <property type="match status" value="1"/>
</dbReference>
<evidence type="ECO:0000259" key="4">
    <source>
        <dbReference type="PROSITE" id="PS50932"/>
    </source>
</evidence>
<feature type="domain" description="HTH lacI-type" evidence="4">
    <location>
        <begin position="2"/>
        <end position="56"/>
    </location>
</feature>
<protein>
    <submittedName>
        <fullName evidence="5">LacI family DNA-binding transcriptional regulator</fullName>
    </submittedName>
</protein>
<dbReference type="SMART" id="SM00354">
    <property type="entry name" value="HTH_LACI"/>
    <property type="match status" value="1"/>
</dbReference>
<comment type="caution">
    <text evidence="5">The sequence shown here is derived from an EMBL/GenBank/DDBJ whole genome shotgun (WGS) entry which is preliminary data.</text>
</comment>